<dbReference type="Proteomes" id="UP000681594">
    <property type="component" value="Unassembled WGS sequence"/>
</dbReference>
<protein>
    <recommendedName>
        <fullName evidence="3">D-isomer specific 2-hydroxyacid dehydrogenase NAD-binding domain-containing protein</fullName>
    </recommendedName>
</protein>
<feature type="domain" description="D-isomer specific 2-hydroxyacid dehydrogenase NAD-binding" evidence="3">
    <location>
        <begin position="99"/>
        <end position="282"/>
    </location>
</feature>
<dbReference type="Pfam" id="PF02826">
    <property type="entry name" value="2-Hacid_dh_C"/>
    <property type="match status" value="1"/>
</dbReference>
<evidence type="ECO:0000313" key="5">
    <source>
        <dbReference type="Proteomes" id="UP000681594"/>
    </source>
</evidence>
<keyword evidence="2" id="KW-0520">NAD</keyword>
<keyword evidence="5" id="KW-1185">Reference proteome</keyword>
<evidence type="ECO:0000256" key="1">
    <source>
        <dbReference type="ARBA" id="ARBA00023002"/>
    </source>
</evidence>
<comment type="caution">
    <text evidence="4">The sequence shown here is derived from an EMBL/GenBank/DDBJ whole genome shotgun (WGS) entry which is preliminary data.</text>
</comment>
<dbReference type="SUPFAM" id="SSF52283">
    <property type="entry name" value="Formate/glycerate dehydrogenase catalytic domain-like"/>
    <property type="match status" value="1"/>
</dbReference>
<dbReference type="RefSeq" id="WP_209379283.1">
    <property type="nucleotide sequence ID" value="NZ_JAGIZB010000007.1"/>
</dbReference>
<dbReference type="SUPFAM" id="SSF51735">
    <property type="entry name" value="NAD(P)-binding Rossmann-fold domains"/>
    <property type="match status" value="1"/>
</dbReference>
<dbReference type="InterPro" id="IPR050223">
    <property type="entry name" value="D-isomer_2-hydroxyacid_DH"/>
</dbReference>
<accession>A0ABS4ADE8</accession>
<dbReference type="PANTHER" id="PTHR10996:SF178">
    <property type="entry name" value="2-HYDROXYACID DEHYDROGENASE YGL185C-RELATED"/>
    <property type="match status" value="1"/>
</dbReference>
<dbReference type="PANTHER" id="PTHR10996">
    <property type="entry name" value="2-HYDROXYACID DEHYDROGENASE-RELATED"/>
    <property type="match status" value="1"/>
</dbReference>
<dbReference type="Gene3D" id="3.40.50.720">
    <property type="entry name" value="NAD(P)-binding Rossmann-like Domain"/>
    <property type="match status" value="2"/>
</dbReference>
<sequence>MLIRIIGAHAPQAPRLRALMGADHEVQPLEHLPEEGPIRAEVLITNRVTAQEAARLECRLLQVPGAGLDGIALEALPRGCAVSNVFEHEIPMAEYVLFAVLEHVLQLDALPTQLDARSWPAAQRNRPFHGEACGRTMTLVGFGHIGRAVASRARALGMRIIAVTRRGQPDPAADHSLPVARLRDVLPETDVLVLCCPLDESTRGLIGEAELAAMKRSALLVNVARAEVVDEEALFGALRDRRIARAAIDVWYRYPRPGEAECPPSRFPFHELPNLRATPHISGWTEGLMERRYIFIAENIRRLAGGMPLENLVHHAG</sequence>
<proteinExistence type="predicted"/>
<reference evidence="4 5" key="1">
    <citation type="submission" date="2021-03" db="EMBL/GenBank/DDBJ databases">
        <authorList>
            <person name="So Y."/>
        </authorList>
    </citation>
    <scope>NUCLEOTIDE SEQUENCE [LARGE SCALE GENOMIC DNA]</scope>
    <source>
        <strain evidence="4 5">SSH11</strain>
    </source>
</reference>
<keyword evidence="1" id="KW-0560">Oxidoreductase</keyword>
<evidence type="ECO:0000256" key="2">
    <source>
        <dbReference type="ARBA" id="ARBA00023027"/>
    </source>
</evidence>
<dbReference type="EMBL" id="JAGIZB010000007">
    <property type="protein sequence ID" value="MBP0445041.1"/>
    <property type="molecule type" value="Genomic_DNA"/>
</dbReference>
<organism evidence="4 5">
    <name type="scientific">Pararoseomonas baculiformis</name>
    <dbReference type="NCBI Taxonomy" id="2820812"/>
    <lineage>
        <taxon>Bacteria</taxon>
        <taxon>Pseudomonadati</taxon>
        <taxon>Pseudomonadota</taxon>
        <taxon>Alphaproteobacteria</taxon>
        <taxon>Acetobacterales</taxon>
        <taxon>Acetobacteraceae</taxon>
        <taxon>Pararoseomonas</taxon>
    </lineage>
</organism>
<dbReference type="CDD" id="cd12165">
    <property type="entry name" value="2-Hacid_dh_6"/>
    <property type="match status" value="1"/>
</dbReference>
<name>A0ABS4ADE8_9PROT</name>
<dbReference type="InterPro" id="IPR036291">
    <property type="entry name" value="NAD(P)-bd_dom_sf"/>
</dbReference>
<dbReference type="InterPro" id="IPR006140">
    <property type="entry name" value="D-isomer_DH_NAD-bd"/>
</dbReference>
<evidence type="ECO:0000259" key="3">
    <source>
        <dbReference type="Pfam" id="PF02826"/>
    </source>
</evidence>
<gene>
    <name evidence="4" type="ORF">J8J14_09635</name>
</gene>
<evidence type="ECO:0000313" key="4">
    <source>
        <dbReference type="EMBL" id="MBP0445041.1"/>
    </source>
</evidence>